<comment type="caution">
    <text evidence="2">The sequence shown here is derived from an EMBL/GenBank/DDBJ whole genome shotgun (WGS) entry which is preliminary data.</text>
</comment>
<feature type="region of interest" description="Disordered" evidence="1">
    <location>
        <begin position="310"/>
        <end position="389"/>
    </location>
</feature>
<dbReference type="Proteomes" id="UP001430356">
    <property type="component" value="Unassembled WGS sequence"/>
</dbReference>
<sequence length="540" mass="55621">MDAAIVKLRVCLGELLAHYPRVLRNVFEAEPSSSDEGQREPHAAPALADAVEGFLTELTRVLSIGLCDADLGLWSVLELLECVPGRMLAVAEAAGMDASAPASAVRPLLQHHQRYRFASQLVHVVRTTFPAVAHAVRARILLRLMLNQGCLLASLELLRLWCWAELLVFYASSASAASLGLLVQPDTDSDVWNGFMAAVAPVAGPPVAEIAAGAPKVTAQPFRLQLLVSRLDDGGSASRAYYAQVQSYVEGRQPTRPSALECCRAAATVTTPVSGASATARAAAAASHQRGSRAAEQLLLRVETLPVHHGGGSVASVAPSAKGSQQRGCPSAVSASSSSSAASSHAITLTSSSSLRSRRRRGSKKQRRRRPAHAATEAAVPDTGGGAPRALTVAEGHVIAAAVGASGVAEGAMSVADVTATPAPLSRHGSAVTLREDEAGDGAGKAAASSLSAAPSDVPAAMTPAAAAAAAVAPSVSHTVLSAPEEDVSPHRALSAVSSPTELADLQHRLWVCWVAITAQAEAQEYALLAMEDVDANLST</sequence>
<feature type="compositionally biased region" description="Basic residues" evidence="1">
    <location>
        <begin position="356"/>
        <end position="372"/>
    </location>
</feature>
<feature type="compositionally biased region" description="Low complexity" evidence="1">
    <location>
        <begin position="331"/>
        <end position="355"/>
    </location>
</feature>
<dbReference type="EMBL" id="JAECZO010000057">
    <property type="protein sequence ID" value="KAK7195580.1"/>
    <property type="molecule type" value="Genomic_DNA"/>
</dbReference>
<name>A0AAW0EN77_9TRYP</name>
<gene>
    <name evidence="2" type="ORF">NESM_000486600</name>
</gene>
<evidence type="ECO:0000313" key="2">
    <source>
        <dbReference type="EMBL" id="KAK7195580.1"/>
    </source>
</evidence>
<dbReference type="AlphaFoldDB" id="A0AAW0EN77"/>
<accession>A0AAW0EN77</accession>
<organism evidence="2 3">
    <name type="scientific">Novymonas esmeraldas</name>
    <dbReference type="NCBI Taxonomy" id="1808958"/>
    <lineage>
        <taxon>Eukaryota</taxon>
        <taxon>Discoba</taxon>
        <taxon>Euglenozoa</taxon>
        <taxon>Kinetoplastea</taxon>
        <taxon>Metakinetoplastina</taxon>
        <taxon>Trypanosomatida</taxon>
        <taxon>Trypanosomatidae</taxon>
        <taxon>Novymonas</taxon>
    </lineage>
</organism>
<protein>
    <submittedName>
        <fullName evidence="2">Uncharacterized protein</fullName>
    </submittedName>
</protein>
<evidence type="ECO:0000256" key="1">
    <source>
        <dbReference type="SAM" id="MobiDB-lite"/>
    </source>
</evidence>
<evidence type="ECO:0000313" key="3">
    <source>
        <dbReference type="Proteomes" id="UP001430356"/>
    </source>
</evidence>
<keyword evidence="3" id="KW-1185">Reference proteome</keyword>
<proteinExistence type="predicted"/>
<reference evidence="2 3" key="1">
    <citation type="journal article" date="2021" name="MBio">
        <title>A New Model Trypanosomatid, Novymonas esmeraldas: Genomic Perception of Its 'Candidatus Pandoraea novymonadis' Endosymbiont.</title>
        <authorList>
            <person name="Zakharova A."/>
            <person name="Saura A."/>
            <person name="Butenko A."/>
            <person name="Podesvova L."/>
            <person name="Warmusova S."/>
            <person name="Kostygov A.Y."/>
            <person name="Nenarokova A."/>
            <person name="Lukes J."/>
            <person name="Opperdoes F.R."/>
            <person name="Yurchenko V."/>
        </authorList>
    </citation>
    <scope>NUCLEOTIDE SEQUENCE [LARGE SCALE GENOMIC DNA]</scope>
    <source>
        <strain evidence="2 3">E262AT.01</strain>
    </source>
</reference>